<evidence type="ECO:0000313" key="1">
    <source>
        <dbReference type="EMBL" id="MEH0096744.1"/>
    </source>
</evidence>
<keyword evidence="2" id="KW-1185">Reference proteome</keyword>
<dbReference type="RefSeq" id="WP_334251753.1">
    <property type="nucleotide sequence ID" value="NZ_JBAKBE010000005.1"/>
</dbReference>
<dbReference type="Proteomes" id="UP001380822">
    <property type="component" value="Unassembled WGS sequence"/>
</dbReference>
<comment type="caution">
    <text evidence="1">The sequence shown here is derived from an EMBL/GenBank/DDBJ whole genome shotgun (WGS) entry which is preliminary data.</text>
</comment>
<accession>A0ABU7ZND0</accession>
<gene>
    <name evidence="1" type="ORF">V6L76_10795</name>
</gene>
<evidence type="ECO:0000313" key="2">
    <source>
        <dbReference type="Proteomes" id="UP001380822"/>
    </source>
</evidence>
<proteinExistence type="predicted"/>
<organism evidence="1 2">
    <name type="scientific">Pannonibacter anstelovis</name>
    <dbReference type="NCBI Taxonomy" id="3121537"/>
    <lineage>
        <taxon>Bacteria</taxon>
        <taxon>Pseudomonadati</taxon>
        <taxon>Pseudomonadota</taxon>
        <taxon>Alphaproteobacteria</taxon>
        <taxon>Hyphomicrobiales</taxon>
        <taxon>Stappiaceae</taxon>
        <taxon>Pannonibacter</taxon>
    </lineage>
</organism>
<name>A0ABU7ZND0_9HYPH</name>
<reference evidence="1 2" key="1">
    <citation type="submission" date="2024-02" db="EMBL/GenBank/DDBJ databases">
        <title>A new putative Pannonibacter species isolated from two cases of bloodstream infections in paediatric patients.</title>
        <authorList>
            <person name="Castellana S."/>
            <person name="De Laurentiis V."/>
            <person name="Grassi M."/>
            <person name="De Leonardis F."/>
            <person name="Mosca A."/>
            <person name="De Carlo C."/>
            <person name="Sparapano E."/>
            <person name="Ronga L."/>
            <person name="Santacroce L."/>
            <person name="Chironna M."/>
            <person name="De Robertis A."/>
            <person name="Bianco A."/>
            <person name="Del Sambro L."/>
            <person name="Capozzi L."/>
            <person name="Parisi A."/>
        </authorList>
    </citation>
    <scope>NUCLEOTIDE SEQUENCE [LARGE SCALE GENOMIC DNA]</scope>
    <source>
        <strain evidence="1 2">Pt2</strain>
    </source>
</reference>
<protein>
    <submittedName>
        <fullName evidence="1">Uncharacterized protein</fullName>
    </submittedName>
</protein>
<dbReference type="EMBL" id="JBAKBE010000005">
    <property type="protein sequence ID" value="MEH0096744.1"/>
    <property type="molecule type" value="Genomic_DNA"/>
</dbReference>
<sequence>MLEMPAEIISKKIYYRCGMLQPRDLFDVAAVLEFGDGEKLKAALAPIAGRCAVALETASRMNPQFAQAGMSALQNISPQYKHLPMVAQRQVIEFLTEIG</sequence>